<dbReference type="GO" id="GO:0061844">
    <property type="term" value="P:antimicrobial humoral immune response mediated by antimicrobial peptide"/>
    <property type="evidence" value="ECO:0007669"/>
    <property type="project" value="TreeGrafter"/>
</dbReference>
<dbReference type="AlphaFoldDB" id="A0AAV7KQY7"/>
<dbReference type="GO" id="GO:0070098">
    <property type="term" value="P:chemokine-mediated signaling pathway"/>
    <property type="evidence" value="ECO:0007669"/>
    <property type="project" value="TreeGrafter"/>
</dbReference>
<dbReference type="Gene3D" id="2.40.50.40">
    <property type="match status" value="1"/>
</dbReference>
<dbReference type="GO" id="GO:0048020">
    <property type="term" value="F:CCR chemokine receptor binding"/>
    <property type="evidence" value="ECO:0007669"/>
    <property type="project" value="TreeGrafter"/>
</dbReference>
<evidence type="ECO:0000313" key="4">
    <source>
        <dbReference type="EMBL" id="KAJ1080507.1"/>
    </source>
</evidence>
<dbReference type="GO" id="GO:0030335">
    <property type="term" value="P:positive regulation of cell migration"/>
    <property type="evidence" value="ECO:0007669"/>
    <property type="project" value="TreeGrafter"/>
</dbReference>
<accession>A0AAV7KQY7</accession>
<comment type="caution">
    <text evidence="4">The sequence shown here is derived from an EMBL/GenBank/DDBJ whole genome shotgun (WGS) entry which is preliminary data.</text>
</comment>
<dbReference type="SUPFAM" id="SSF54117">
    <property type="entry name" value="Interleukin 8-like chemokines"/>
    <property type="match status" value="1"/>
</dbReference>
<sequence length="151" mass="17748">MGPGIVRHLLQTNYGFVCYQTSGWKHLEFLRMNTWILISVIVTSVCVYTSDGQGYYENCCLSYAQNINLRILYKHVKSYKQQEINESCNRKAVIFRLSRKGKVVCGDPREHWVQILMKHLNNRHNFGTMRPFQKNRHKSAPQLGKRRRNSA</sequence>
<feature type="region of interest" description="Disordered" evidence="2">
    <location>
        <begin position="127"/>
        <end position="151"/>
    </location>
</feature>
<protein>
    <recommendedName>
        <fullName evidence="3">Chemokine interleukin-8-like domain-containing protein</fullName>
    </recommendedName>
</protein>
<dbReference type="Proteomes" id="UP001066276">
    <property type="component" value="Chromosome 12"/>
</dbReference>
<feature type="compositionally biased region" description="Basic residues" evidence="2">
    <location>
        <begin position="133"/>
        <end position="151"/>
    </location>
</feature>
<dbReference type="GO" id="GO:0048245">
    <property type="term" value="P:eosinophil chemotaxis"/>
    <property type="evidence" value="ECO:0007669"/>
    <property type="project" value="TreeGrafter"/>
</dbReference>
<dbReference type="PANTHER" id="PTHR12015">
    <property type="entry name" value="SMALL INDUCIBLE CYTOKINE A"/>
    <property type="match status" value="1"/>
</dbReference>
<feature type="domain" description="Chemokine interleukin-8-like" evidence="3">
    <location>
        <begin position="56"/>
        <end position="120"/>
    </location>
</feature>
<evidence type="ECO:0000259" key="3">
    <source>
        <dbReference type="SMART" id="SM00199"/>
    </source>
</evidence>
<proteinExistence type="predicted"/>
<dbReference type="GO" id="GO:0006954">
    <property type="term" value="P:inflammatory response"/>
    <property type="evidence" value="ECO:0007669"/>
    <property type="project" value="TreeGrafter"/>
</dbReference>
<dbReference type="InterPro" id="IPR001811">
    <property type="entry name" value="Chemokine_IL8-like_dom"/>
</dbReference>
<dbReference type="PANTHER" id="PTHR12015:SF70">
    <property type="entry name" value="C-C MOTIF CHEMOKINE 25"/>
    <property type="match status" value="1"/>
</dbReference>
<evidence type="ECO:0000313" key="5">
    <source>
        <dbReference type="Proteomes" id="UP001066276"/>
    </source>
</evidence>
<dbReference type="EMBL" id="JANPWB010000016">
    <property type="protein sequence ID" value="KAJ1080507.1"/>
    <property type="molecule type" value="Genomic_DNA"/>
</dbReference>
<keyword evidence="1" id="KW-0202">Cytokine</keyword>
<keyword evidence="5" id="KW-1185">Reference proteome</keyword>
<reference evidence="4" key="1">
    <citation type="journal article" date="2022" name="bioRxiv">
        <title>Sequencing and chromosome-scale assembly of the giantPleurodeles waltlgenome.</title>
        <authorList>
            <person name="Brown T."/>
            <person name="Elewa A."/>
            <person name="Iarovenko S."/>
            <person name="Subramanian E."/>
            <person name="Araus A.J."/>
            <person name="Petzold A."/>
            <person name="Susuki M."/>
            <person name="Suzuki K.-i.T."/>
            <person name="Hayashi T."/>
            <person name="Toyoda A."/>
            <person name="Oliveira C."/>
            <person name="Osipova E."/>
            <person name="Leigh N.D."/>
            <person name="Simon A."/>
            <person name="Yun M.H."/>
        </authorList>
    </citation>
    <scope>NUCLEOTIDE SEQUENCE</scope>
    <source>
        <strain evidence="4">20211129_DDA</strain>
        <tissue evidence="4">Liver</tissue>
    </source>
</reference>
<dbReference type="InterPro" id="IPR036048">
    <property type="entry name" value="Interleukin_8-like_sf"/>
</dbReference>
<dbReference type="Pfam" id="PF00048">
    <property type="entry name" value="IL8"/>
    <property type="match status" value="1"/>
</dbReference>
<dbReference type="SMART" id="SM00199">
    <property type="entry name" value="SCY"/>
    <property type="match status" value="1"/>
</dbReference>
<evidence type="ECO:0000256" key="2">
    <source>
        <dbReference type="SAM" id="MobiDB-lite"/>
    </source>
</evidence>
<name>A0AAV7KQY7_PLEWA</name>
<dbReference type="GO" id="GO:0005615">
    <property type="term" value="C:extracellular space"/>
    <property type="evidence" value="ECO:0007669"/>
    <property type="project" value="UniProtKB-KW"/>
</dbReference>
<evidence type="ECO:0000256" key="1">
    <source>
        <dbReference type="ARBA" id="ARBA00022514"/>
    </source>
</evidence>
<gene>
    <name evidence="4" type="ORF">NDU88_000706</name>
</gene>
<organism evidence="4 5">
    <name type="scientific">Pleurodeles waltl</name>
    <name type="common">Iberian ribbed newt</name>
    <dbReference type="NCBI Taxonomy" id="8319"/>
    <lineage>
        <taxon>Eukaryota</taxon>
        <taxon>Metazoa</taxon>
        <taxon>Chordata</taxon>
        <taxon>Craniata</taxon>
        <taxon>Vertebrata</taxon>
        <taxon>Euteleostomi</taxon>
        <taxon>Amphibia</taxon>
        <taxon>Batrachia</taxon>
        <taxon>Caudata</taxon>
        <taxon>Salamandroidea</taxon>
        <taxon>Salamandridae</taxon>
        <taxon>Pleurodelinae</taxon>
        <taxon>Pleurodeles</taxon>
    </lineage>
</organism>
<dbReference type="GO" id="GO:0008009">
    <property type="term" value="F:chemokine activity"/>
    <property type="evidence" value="ECO:0007669"/>
    <property type="project" value="InterPro"/>
</dbReference>
<dbReference type="InterPro" id="IPR039809">
    <property type="entry name" value="Chemokine_b/g/d"/>
</dbReference>